<dbReference type="GO" id="GO:0005829">
    <property type="term" value="C:cytosol"/>
    <property type="evidence" value="ECO:0007669"/>
    <property type="project" value="TreeGrafter"/>
</dbReference>
<evidence type="ECO:0000256" key="3">
    <source>
        <dbReference type="PIRSR" id="PIRSR003092-1"/>
    </source>
</evidence>
<dbReference type="InterPro" id="IPR033756">
    <property type="entry name" value="YlxH/NBP35"/>
</dbReference>
<keyword evidence="2 3" id="KW-0067">ATP-binding</keyword>
<protein>
    <submittedName>
        <fullName evidence="4">Flagellum site-determining protein YlxH</fullName>
    </submittedName>
</protein>
<accession>A0A5E7IHZ4</accession>
<keyword evidence="1 3" id="KW-0547">Nucleotide-binding</keyword>
<dbReference type="PANTHER" id="PTHR43384:SF4">
    <property type="entry name" value="CELLULOSE BIOSYNTHESIS PROTEIN BCSQ-RELATED"/>
    <property type="match status" value="1"/>
</dbReference>
<dbReference type="InterPro" id="IPR050625">
    <property type="entry name" value="ParA/MinD_ATPase"/>
</dbReference>
<proteinExistence type="predicted"/>
<dbReference type="Gene3D" id="3.40.50.300">
    <property type="entry name" value="P-loop containing nucleotide triphosphate hydrolases"/>
    <property type="match status" value="1"/>
</dbReference>
<dbReference type="AlphaFoldDB" id="A0A5E7IHZ4"/>
<dbReference type="InterPro" id="IPR025501">
    <property type="entry name" value="MinD_FleN"/>
</dbReference>
<reference evidence="4 5" key="1">
    <citation type="submission" date="2019-09" db="EMBL/GenBank/DDBJ databases">
        <authorList>
            <person name="Chandra G."/>
            <person name="Truman W A."/>
        </authorList>
    </citation>
    <scope>NUCLEOTIDE SEQUENCE [LARGE SCALE GENOMIC DNA]</scope>
    <source>
        <strain evidence="4">PS880</strain>
    </source>
</reference>
<dbReference type="SUPFAM" id="SSF52540">
    <property type="entry name" value="P-loop containing nucleoside triphosphate hydrolases"/>
    <property type="match status" value="1"/>
</dbReference>
<dbReference type="EMBL" id="CABVIH010000006">
    <property type="protein sequence ID" value="VVO76178.1"/>
    <property type="molecule type" value="Genomic_DNA"/>
</dbReference>
<organism evidence="4 5">
    <name type="scientific">Pseudomonas fluorescens</name>
    <dbReference type="NCBI Taxonomy" id="294"/>
    <lineage>
        <taxon>Bacteria</taxon>
        <taxon>Pseudomonadati</taxon>
        <taxon>Pseudomonadota</taxon>
        <taxon>Gammaproteobacteria</taxon>
        <taxon>Pseudomonadales</taxon>
        <taxon>Pseudomonadaceae</taxon>
        <taxon>Pseudomonas</taxon>
    </lineage>
</organism>
<dbReference type="GO" id="GO:0051782">
    <property type="term" value="P:negative regulation of cell division"/>
    <property type="evidence" value="ECO:0007669"/>
    <property type="project" value="TreeGrafter"/>
</dbReference>
<gene>
    <name evidence="4" type="primary">ylxH_1</name>
    <name evidence="4" type="ORF">PS880_01563</name>
</gene>
<dbReference type="Pfam" id="PF10609">
    <property type="entry name" value="ParA"/>
    <property type="match status" value="1"/>
</dbReference>
<name>A0A5E7IHZ4_PSEFL</name>
<dbReference type="GO" id="GO:0016887">
    <property type="term" value="F:ATP hydrolysis activity"/>
    <property type="evidence" value="ECO:0007669"/>
    <property type="project" value="TreeGrafter"/>
</dbReference>
<dbReference type="InterPro" id="IPR027417">
    <property type="entry name" value="P-loop_NTPase"/>
</dbReference>
<dbReference type="OrthoDB" id="9816297at2"/>
<evidence type="ECO:0000256" key="1">
    <source>
        <dbReference type="ARBA" id="ARBA00022741"/>
    </source>
</evidence>
<evidence type="ECO:0000313" key="5">
    <source>
        <dbReference type="Proteomes" id="UP000375525"/>
    </source>
</evidence>
<dbReference type="RefSeq" id="WP_150779277.1">
    <property type="nucleotide sequence ID" value="NZ_CABVIH010000006.1"/>
</dbReference>
<feature type="binding site" evidence="3">
    <location>
        <begin position="16"/>
        <end position="23"/>
    </location>
    <ligand>
        <name>ATP</name>
        <dbReference type="ChEBI" id="CHEBI:30616"/>
    </ligand>
</feature>
<dbReference type="PIRSF" id="PIRSF003092">
    <property type="entry name" value="MinD"/>
    <property type="match status" value="1"/>
</dbReference>
<sequence length="280" mass="30249">MDGVRSVQVIAVTGGKGGVGKTTVAVNLSLALAKLGKRVVLLDGDLGLANIDVLLGLSRQYTLADLIEGRCELSDLLVRGPGGVRIVPSASGIQNMVHLSPVQHAGLIQAFSEIGDSLDVLVIDTAAGIGASVVSFVRAAQEVLLVVCDEPASITDAYALIKLLNRDYGMNRFRVLVNKAQSPQEGRALFAKLTKITDHFLDVALQYVGAVPYDECARRAVQRQRAVYEHFPRSKCTQAFQEIALKVDTWPLLTTPRGHVEFFVERLAQIREGDISLYAV</sequence>
<dbReference type="CDD" id="cd02038">
    <property type="entry name" value="FlhG-like"/>
    <property type="match status" value="1"/>
</dbReference>
<evidence type="ECO:0000313" key="4">
    <source>
        <dbReference type="EMBL" id="VVO76178.1"/>
    </source>
</evidence>
<dbReference type="InterPro" id="IPR033875">
    <property type="entry name" value="FlhG"/>
</dbReference>
<dbReference type="FunFam" id="3.40.50.300:FF:000158">
    <property type="entry name" value="Site-determining protein"/>
    <property type="match status" value="1"/>
</dbReference>
<dbReference type="PANTHER" id="PTHR43384">
    <property type="entry name" value="SEPTUM SITE-DETERMINING PROTEIN MIND HOMOLOG, CHLOROPLASTIC-RELATED"/>
    <property type="match status" value="1"/>
</dbReference>
<evidence type="ECO:0000256" key="2">
    <source>
        <dbReference type="ARBA" id="ARBA00022840"/>
    </source>
</evidence>
<dbReference type="GO" id="GO:0009898">
    <property type="term" value="C:cytoplasmic side of plasma membrane"/>
    <property type="evidence" value="ECO:0007669"/>
    <property type="project" value="TreeGrafter"/>
</dbReference>
<dbReference type="GO" id="GO:0005524">
    <property type="term" value="F:ATP binding"/>
    <property type="evidence" value="ECO:0007669"/>
    <property type="project" value="UniProtKB-KW"/>
</dbReference>
<dbReference type="Proteomes" id="UP000375525">
    <property type="component" value="Unassembled WGS sequence"/>
</dbReference>